<comment type="caution">
    <text evidence="1">The sequence shown here is derived from an EMBL/GenBank/DDBJ whole genome shotgun (WGS) entry which is preliminary data.</text>
</comment>
<dbReference type="RefSeq" id="WP_146948851.1">
    <property type="nucleotide sequence ID" value="NZ_VOQF01000006.1"/>
</dbReference>
<dbReference type="OrthoDB" id="2970578at2"/>
<dbReference type="EMBL" id="VOQF01000006">
    <property type="protein sequence ID" value="TXC90646.1"/>
    <property type="molecule type" value="Genomic_DNA"/>
</dbReference>
<evidence type="ECO:0000313" key="1">
    <source>
        <dbReference type="EMBL" id="TXC90646.1"/>
    </source>
</evidence>
<accession>A0A5C6W4A9</accession>
<reference evidence="1 2" key="1">
    <citation type="journal article" date="2005" name="Int. J. Syst. Evol. Microbiol.">
        <title>Bacillus litoralis sp. nov., isolated from a tidal flat of the Yellow Sea in Korea.</title>
        <authorList>
            <person name="Yoon J.H."/>
            <person name="Oh T.K."/>
        </authorList>
    </citation>
    <scope>NUCLEOTIDE SEQUENCE [LARGE SCALE GENOMIC DNA]</scope>
    <source>
        <strain evidence="1 2">SW-211</strain>
    </source>
</reference>
<sequence>MKKLFIILSLTLFTVGCGKEETIESTSATSPSKEKQVQVKTFLYENKEKGIRIGEVKDWKFSKEEDSNVVFQNEKLQAIITILPTKQDVKSIKRDLIVGAGDITIIEETDKTLSFHSNRKESIRTDVSISQVGEKMNIVTFVGKVDDDEVNRAKIIEFKKQIQFN</sequence>
<organism evidence="1 2">
    <name type="scientific">Metabacillus litoralis</name>
    <dbReference type="NCBI Taxonomy" id="152268"/>
    <lineage>
        <taxon>Bacteria</taxon>
        <taxon>Bacillati</taxon>
        <taxon>Bacillota</taxon>
        <taxon>Bacilli</taxon>
        <taxon>Bacillales</taxon>
        <taxon>Bacillaceae</taxon>
        <taxon>Metabacillus</taxon>
    </lineage>
</organism>
<keyword evidence="2" id="KW-1185">Reference proteome</keyword>
<proteinExistence type="predicted"/>
<gene>
    <name evidence="1" type="ORF">FS935_12090</name>
</gene>
<dbReference type="Proteomes" id="UP000321363">
    <property type="component" value="Unassembled WGS sequence"/>
</dbReference>
<dbReference type="AlphaFoldDB" id="A0A5C6W4A9"/>
<protein>
    <submittedName>
        <fullName evidence="1">Uncharacterized protein</fullName>
    </submittedName>
</protein>
<dbReference type="PROSITE" id="PS51257">
    <property type="entry name" value="PROKAR_LIPOPROTEIN"/>
    <property type="match status" value="1"/>
</dbReference>
<evidence type="ECO:0000313" key="2">
    <source>
        <dbReference type="Proteomes" id="UP000321363"/>
    </source>
</evidence>
<name>A0A5C6W4A9_9BACI</name>